<dbReference type="Gene3D" id="3.30.420.310">
    <property type="entry name" value="2-keto-3-deoxy-galactonokinase, C-terminal domain"/>
    <property type="match status" value="1"/>
</dbReference>
<protein>
    <submittedName>
        <fullName evidence="1">2-dehydro-3-deoxygalactonokinase</fullName>
    </submittedName>
</protein>
<dbReference type="Proteomes" id="UP000284751">
    <property type="component" value="Unassembled WGS sequence"/>
</dbReference>
<proteinExistence type="predicted"/>
<organism evidence="1 2">
    <name type="scientific">[Clostridium] leptum</name>
    <dbReference type="NCBI Taxonomy" id="1535"/>
    <lineage>
        <taxon>Bacteria</taxon>
        <taxon>Bacillati</taxon>
        <taxon>Bacillota</taxon>
        <taxon>Clostridia</taxon>
        <taxon>Eubacteriales</taxon>
        <taxon>Oscillospiraceae</taxon>
        <taxon>Oscillospiraceae incertae sedis</taxon>
    </lineage>
</organism>
<reference evidence="1 2" key="1">
    <citation type="submission" date="2018-08" db="EMBL/GenBank/DDBJ databases">
        <title>A genome reference for cultivated species of the human gut microbiota.</title>
        <authorList>
            <person name="Zou Y."/>
            <person name="Xue W."/>
            <person name="Luo G."/>
        </authorList>
    </citation>
    <scope>NUCLEOTIDE SEQUENCE [LARGE SCALE GENOMIC DNA]</scope>
    <source>
        <strain evidence="1 2">AF28-26</strain>
    </source>
</reference>
<keyword evidence="1" id="KW-0418">Kinase</keyword>
<evidence type="ECO:0000313" key="1">
    <source>
        <dbReference type="EMBL" id="RGQ43091.1"/>
    </source>
</evidence>
<name>A0A412AZ65_9FIRM</name>
<dbReference type="AlphaFoldDB" id="A0A412AZ65"/>
<dbReference type="EMBL" id="QRTC01000008">
    <property type="protein sequence ID" value="RGQ43091.1"/>
    <property type="molecule type" value="Genomic_DNA"/>
</dbReference>
<dbReference type="Gene3D" id="3.30.420.300">
    <property type="entry name" value="2-keto-3-deoxy-galactonokinase, substrate binding domain"/>
    <property type="match status" value="1"/>
</dbReference>
<comment type="caution">
    <text evidence="1">The sequence shown here is derived from an EMBL/GenBank/DDBJ whole genome shotgun (WGS) entry which is preliminary data.</text>
</comment>
<keyword evidence="1" id="KW-0808">Transferase</keyword>
<dbReference type="InterPro" id="IPR042258">
    <property type="entry name" value="DGOK_N"/>
</dbReference>
<sequence length="350" mass="37465">MTKLETRLLLFVHACNVNSGGNKMNVITVDSGTTNTRATLWKDDCPLYTASRPVGVRMTAIEGNNNALKQAVSQVIQEALSYGNKKAPAILLASGMITSGLGLVEIPHLCAPITFDGLAKGIIKKKIEGLNYDQPIYFIPGIKNTDQKISLGSCSAMDIMRGEETETVAMAVLSNSLKSSVFVLPGSHTKFVLLGENEEIQGCFTTLAGELLSVLTSDTILASSLDKKFADELNREALLQGASDAQKWGLTKTVFGVRVLDIFSDVDRQARANYLLGAVIAEDLKALRVRELGCEGSVIIGGTSLLADAFEIVFLNDSDLGGRVKRIEGEAAKHLSGKGAMILARRAGIF</sequence>
<dbReference type="GO" id="GO:0008671">
    <property type="term" value="F:2-dehydro-3-deoxygalactonokinase activity"/>
    <property type="evidence" value="ECO:0007669"/>
    <property type="project" value="InterPro"/>
</dbReference>
<dbReference type="InterPro" id="IPR042257">
    <property type="entry name" value="DGOK_C"/>
</dbReference>
<accession>A0A412AZ65</accession>
<evidence type="ECO:0000313" key="2">
    <source>
        <dbReference type="Proteomes" id="UP000284751"/>
    </source>
</evidence>
<dbReference type="GO" id="GO:0034194">
    <property type="term" value="P:D-galactonate catabolic process"/>
    <property type="evidence" value="ECO:0007669"/>
    <property type="project" value="InterPro"/>
</dbReference>
<dbReference type="CDD" id="cd24012">
    <property type="entry name" value="ASKHA_NBD_KDGal-kinase"/>
    <property type="match status" value="1"/>
</dbReference>
<dbReference type="InterPro" id="IPR007729">
    <property type="entry name" value="DGOK"/>
</dbReference>
<dbReference type="Pfam" id="PF05035">
    <property type="entry name" value="DGOK"/>
    <property type="match status" value="1"/>
</dbReference>
<gene>
    <name evidence="1" type="ORF">DWY99_03630</name>
</gene>